<protein>
    <recommendedName>
        <fullName evidence="1">Sm domain-containing protein</fullName>
    </recommendedName>
</protein>
<dbReference type="PANTHER" id="PTHR13586">
    <property type="entry name" value="SCD6 PROTEIN-RELATED"/>
    <property type="match status" value="1"/>
</dbReference>
<dbReference type="SUPFAM" id="SSF50182">
    <property type="entry name" value="Sm-like ribonucleoproteins"/>
    <property type="match status" value="1"/>
</dbReference>
<dbReference type="InterPro" id="IPR025609">
    <property type="entry name" value="Lsm14-like_N"/>
</dbReference>
<dbReference type="EMBL" id="DF973271">
    <property type="protein sequence ID" value="GAU23505.1"/>
    <property type="molecule type" value="Genomic_DNA"/>
</dbReference>
<dbReference type="SMART" id="SM01271">
    <property type="entry name" value="LSM14"/>
    <property type="match status" value="1"/>
</dbReference>
<organism evidence="2 3">
    <name type="scientific">Trifolium subterraneum</name>
    <name type="common">Subterranean clover</name>
    <dbReference type="NCBI Taxonomy" id="3900"/>
    <lineage>
        <taxon>Eukaryota</taxon>
        <taxon>Viridiplantae</taxon>
        <taxon>Streptophyta</taxon>
        <taxon>Embryophyta</taxon>
        <taxon>Tracheophyta</taxon>
        <taxon>Spermatophyta</taxon>
        <taxon>Magnoliopsida</taxon>
        <taxon>eudicotyledons</taxon>
        <taxon>Gunneridae</taxon>
        <taxon>Pentapetalae</taxon>
        <taxon>rosids</taxon>
        <taxon>fabids</taxon>
        <taxon>Fabales</taxon>
        <taxon>Fabaceae</taxon>
        <taxon>Papilionoideae</taxon>
        <taxon>50 kb inversion clade</taxon>
        <taxon>NPAAA clade</taxon>
        <taxon>Hologalegina</taxon>
        <taxon>IRL clade</taxon>
        <taxon>Trifolieae</taxon>
        <taxon>Trifolium</taxon>
    </lineage>
</organism>
<dbReference type="Pfam" id="PF12701">
    <property type="entry name" value="LSM14"/>
    <property type="match status" value="1"/>
</dbReference>
<evidence type="ECO:0000313" key="3">
    <source>
        <dbReference type="Proteomes" id="UP000242715"/>
    </source>
</evidence>
<dbReference type="InterPro" id="IPR047575">
    <property type="entry name" value="Sm"/>
</dbReference>
<dbReference type="Proteomes" id="UP000242715">
    <property type="component" value="Unassembled WGS sequence"/>
</dbReference>
<dbReference type="GO" id="GO:0000932">
    <property type="term" value="C:P-body"/>
    <property type="evidence" value="ECO:0007669"/>
    <property type="project" value="TreeGrafter"/>
</dbReference>
<accession>A0A2Z6MJW0</accession>
<dbReference type="CDD" id="cd01736">
    <property type="entry name" value="LSm14_N"/>
    <property type="match status" value="1"/>
</dbReference>
<dbReference type="PROSITE" id="PS52002">
    <property type="entry name" value="SM"/>
    <property type="match status" value="1"/>
</dbReference>
<dbReference type="PANTHER" id="PTHR13586:SF0">
    <property type="entry name" value="TRAILER HITCH, ISOFORM H"/>
    <property type="match status" value="1"/>
</dbReference>
<dbReference type="InterPro" id="IPR010920">
    <property type="entry name" value="LSM_dom_sf"/>
</dbReference>
<proteinExistence type="predicted"/>
<dbReference type="OrthoDB" id="21539at2759"/>
<dbReference type="Gene3D" id="2.30.30.100">
    <property type="match status" value="1"/>
</dbReference>
<feature type="domain" description="Sm" evidence="1">
    <location>
        <begin position="1"/>
        <end position="80"/>
    </location>
</feature>
<gene>
    <name evidence="2" type="ORF">TSUD_39840</name>
</gene>
<dbReference type="GO" id="GO:0003729">
    <property type="term" value="F:mRNA binding"/>
    <property type="evidence" value="ECO:0007669"/>
    <property type="project" value="TreeGrafter"/>
</dbReference>
<reference evidence="3" key="1">
    <citation type="journal article" date="2017" name="Front. Plant Sci.">
        <title>Climate Clever Clovers: New Paradigm to Reduce the Environmental Footprint of Ruminants by Breeding Low Methanogenic Forages Utilizing Haplotype Variation.</title>
        <authorList>
            <person name="Kaur P."/>
            <person name="Appels R."/>
            <person name="Bayer P.E."/>
            <person name="Keeble-Gagnere G."/>
            <person name="Wang J."/>
            <person name="Hirakawa H."/>
            <person name="Shirasawa K."/>
            <person name="Vercoe P."/>
            <person name="Stefanova K."/>
            <person name="Durmic Z."/>
            <person name="Nichols P."/>
            <person name="Revell C."/>
            <person name="Isobe S.N."/>
            <person name="Edwards D."/>
            <person name="Erskine W."/>
        </authorList>
    </citation>
    <scope>NUCLEOTIDE SEQUENCE [LARGE SCALE GENOMIC DNA]</scope>
    <source>
        <strain evidence="3">cv. Daliak</strain>
    </source>
</reference>
<dbReference type="AlphaFoldDB" id="A0A2Z6MJW0"/>
<evidence type="ECO:0000313" key="2">
    <source>
        <dbReference type="EMBL" id="GAU23505.1"/>
    </source>
</evidence>
<dbReference type="GO" id="GO:0034063">
    <property type="term" value="P:stress granule assembly"/>
    <property type="evidence" value="ECO:0007669"/>
    <property type="project" value="TreeGrafter"/>
</dbReference>
<dbReference type="GO" id="GO:0033962">
    <property type="term" value="P:P-body assembly"/>
    <property type="evidence" value="ECO:0007669"/>
    <property type="project" value="TreeGrafter"/>
</dbReference>
<keyword evidence="3" id="KW-1185">Reference proteome</keyword>
<sequence>MMADSYIGCLISLTSKSDIRYEGVLYIINTDSSIGLINVRCFGTEGRKKDGAQIPPCEKVYDYILFPAMDIKDLQVESFPYVQPTTPTSTDPAIIQVDECPFEYKICL</sequence>
<evidence type="ECO:0000259" key="1">
    <source>
        <dbReference type="PROSITE" id="PS52002"/>
    </source>
</evidence>
<name>A0A2Z6MJW0_TRISU</name>